<feature type="non-terminal residue" evidence="2">
    <location>
        <position position="1"/>
    </location>
</feature>
<keyword evidence="1" id="KW-1133">Transmembrane helix</keyword>
<reference evidence="2 3" key="1">
    <citation type="journal article" date="2019" name="Int. J. Syst. Evol. Microbiol.">
        <title>The Global Catalogue of Microorganisms (GCM) 10K type strain sequencing project: providing services to taxonomists for standard genome sequencing and annotation.</title>
        <authorList>
            <consortium name="The Broad Institute Genomics Platform"/>
            <consortium name="The Broad Institute Genome Sequencing Center for Infectious Disease"/>
            <person name="Wu L."/>
            <person name="Ma J."/>
        </authorList>
    </citation>
    <scope>NUCLEOTIDE SEQUENCE [LARGE SCALE GENOMIC DNA]</scope>
    <source>
        <strain evidence="2 3">DT31</strain>
    </source>
</reference>
<dbReference type="RefSeq" id="WP_390211324.1">
    <property type="nucleotide sequence ID" value="NZ_JBHTAH010000027.1"/>
</dbReference>
<sequence>VAACAAVGLALVAAEGALGLGRTADAVTTLLAVAAAAPVATLVFLAPAVSLGGPVLDAAAALVPGLLGGSVLVALLALQLTGLAAALLLAPAIRTLERLLGPDRYRPPAVAAAAALRVRDVPRWYWVALLVQLVVVPGLGDPFAGVLYRVPVVAPAVELLLDGGLLAGLGLLVALGLAAVVVAGRLQALGADDAGEDPGDAARAAAPAAPGVTVLLVSAAAAAAGFGGPVVPGVGTSVAYSSWLLVVAAPVGVFALVRAAATLTGDPAFEGVLPDRGAGFALAAGAGLAGTIAAGVGGAAPPAVFAGVALALVAWSAGETAAGLGAQLGRDADTAATEYARVAGPVGVGVLAALALSAVAYLGPPVAVTPDRAAPALLLLFVALLALTARIGLDAE</sequence>
<feature type="transmembrane region" description="Helical" evidence="1">
    <location>
        <begin position="61"/>
        <end position="90"/>
    </location>
</feature>
<proteinExistence type="predicted"/>
<dbReference type="InterPro" id="IPR055941">
    <property type="entry name" value="DUF7519"/>
</dbReference>
<feature type="transmembrane region" description="Helical" evidence="1">
    <location>
        <begin position="303"/>
        <end position="322"/>
    </location>
</feature>
<protein>
    <submittedName>
        <fullName evidence="2">Uncharacterized protein</fullName>
    </submittedName>
</protein>
<dbReference type="EMBL" id="JBHTAH010000027">
    <property type="protein sequence ID" value="MFC7071453.1"/>
    <property type="molecule type" value="Genomic_DNA"/>
</dbReference>
<organism evidence="2 3">
    <name type="scientific">Halobaculum lipolyticum</name>
    <dbReference type="NCBI Taxonomy" id="3032001"/>
    <lineage>
        <taxon>Archaea</taxon>
        <taxon>Methanobacteriati</taxon>
        <taxon>Methanobacteriota</taxon>
        <taxon>Stenosarchaea group</taxon>
        <taxon>Halobacteria</taxon>
        <taxon>Halobacteriales</taxon>
        <taxon>Haloferacaceae</taxon>
        <taxon>Halobaculum</taxon>
    </lineage>
</organism>
<feature type="transmembrane region" description="Helical" evidence="1">
    <location>
        <begin position="159"/>
        <end position="184"/>
    </location>
</feature>
<feature type="transmembrane region" description="Helical" evidence="1">
    <location>
        <begin position="238"/>
        <end position="257"/>
    </location>
</feature>
<keyword evidence="3" id="KW-1185">Reference proteome</keyword>
<feature type="transmembrane region" description="Helical" evidence="1">
    <location>
        <begin position="374"/>
        <end position="393"/>
    </location>
</feature>
<feature type="transmembrane region" description="Helical" evidence="1">
    <location>
        <begin position="29"/>
        <end position="49"/>
    </location>
</feature>
<feature type="transmembrane region" description="Helical" evidence="1">
    <location>
        <begin position="277"/>
        <end position="296"/>
    </location>
</feature>
<evidence type="ECO:0000313" key="3">
    <source>
        <dbReference type="Proteomes" id="UP001596461"/>
    </source>
</evidence>
<keyword evidence="1" id="KW-0472">Membrane</keyword>
<feature type="transmembrane region" description="Helical" evidence="1">
    <location>
        <begin position="204"/>
        <end position="226"/>
    </location>
</feature>
<feature type="transmembrane region" description="Helical" evidence="1">
    <location>
        <begin position="342"/>
        <end position="362"/>
    </location>
</feature>
<name>A0ABD5WLR9_9EURY</name>
<keyword evidence="1" id="KW-0812">Transmembrane</keyword>
<dbReference type="Proteomes" id="UP001596461">
    <property type="component" value="Unassembled WGS sequence"/>
</dbReference>
<accession>A0ABD5WLR9</accession>
<comment type="caution">
    <text evidence="2">The sequence shown here is derived from an EMBL/GenBank/DDBJ whole genome shotgun (WGS) entry which is preliminary data.</text>
</comment>
<evidence type="ECO:0000256" key="1">
    <source>
        <dbReference type="SAM" id="Phobius"/>
    </source>
</evidence>
<feature type="transmembrane region" description="Helical" evidence="1">
    <location>
        <begin position="124"/>
        <end position="147"/>
    </location>
</feature>
<dbReference type="AlphaFoldDB" id="A0ABD5WLR9"/>
<evidence type="ECO:0000313" key="2">
    <source>
        <dbReference type="EMBL" id="MFC7071453.1"/>
    </source>
</evidence>
<gene>
    <name evidence="2" type="ORF">ACFQL9_17545</name>
</gene>
<dbReference type="Pfam" id="PF24363">
    <property type="entry name" value="DUF7519"/>
    <property type="match status" value="1"/>
</dbReference>